<name>A0A022XM69_TRISD</name>
<feature type="compositionally biased region" description="Polar residues" evidence="1">
    <location>
        <begin position="175"/>
        <end position="185"/>
    </location>
</feature>
<feature type="region of interest" description="Disordered" evidence="1">
    <location>
        <begin position="141"/>
        <end position="229"/>
    </location>
</feature>
<proteinExistence type="predicted"/>
<dbReference type="EMBL" id="KK208893">
    <property type="protein sequence ID" value="EZF71782.1"/>
    <property type="molecule type" value="Genomic_DNA"/>
</dbReference>
<evidence type="ECO:0000313" key="2">
    <source>
        <dbReference type="EMBL" id="EZF71782.1"/>
    </source>
</evidence>
<feature type="compositionally biased region" description="Polar residues" evidence="1">
    <location>
        <begin position="152"/>
        <end position="168"/>
    </location>
</feature>
<evidence type="ECO:0000256" key="1">
    <source>
        <dbReference type="SAM" id="MobiDB-lite"/>
    </source>
</evidence>
<dbReference type="HOGENOM" id="CLU_1210549_0_0_1"/>
<sequence length="229" mass="25317">MDLDSRAGQAPFLRCTDTDRGTAFLASDIWFRGTINRKCTYLEVTYVQPFARPDIAVHFSSTKRTRKATIFSNLLRGIRWQRIGGHADRCSKFQKRHLGIRKRLHDAPMRIAESARVTRAVMTRVRLITLVDLLRSLFDPDTSYGRHRSKKQPGTNVSANRSGTNTIASRPAANVSANRSGTNAIASRPAANVSANRSGTNTIASRPAANVSANRSGTNTIANRGKREH</sequence>
<feature type="compositionally biased region" description="Polar residues" evidence="1">
    <location>
        <begin position="211"/>
        <end position="222"/>
    </location>
</feature>
<protein>
    <submittedName>
        <fullName evidence="2">Uncharacterized protein</fullName>
    </submittedName>
</protein>
<reference evidence="2 3" key="1">
    <citation type="submission" date="2014-02" db="EMBL/GenBank/DDBJ databases">
        <title>The Genome Sequence of Trichophyton rubrum (morphotype soudanense) CBS 452.61.</title>
        <authorList>
            <consortium name="The Broad Institute Genomics Platform"/>
            <person name="Cuomo C.A."/>
            <person name="White T.C."/>
            <person name="Graser Y."/>
            <person name="Martinez-Rossi N."/>
            <person name="Heitman J."/>
            <person name="Young S.K."/>
            <person name="Zeng Q."/>
            <person name="Gargeya S."/>
            <person name="Abouelleil A."/>
            <person name="Alvarado L."/>
            <person name="Chapman S.B."/>
            <person name="Gainer-Dewar J."/>
            <person name="Goldberg J."/>
            <person name="Griggs A."/>
            <person name="Gujja S."/>
            <person name="Hansen M."/>
            <person name="Howarth C."/>
            <person name="Imamovic A."/>
            <person name="Larimer J."/>
            <person name="Martinez D."/>
            <person name="Murphy C."/>
            <person name="Pearson M.D."/>
            <person name="Persinoti G."/>
            <person name="Poon T."/>
            <person name="Priest M."/>
            <person name="Roberts A.D."/>
            <person name="Saif S."/>
            <person name="Shea T.D."/>
            <person name="Sykes S.N."/>
            <person name="Wortman J."/>
            <person name="Nusbaum C."/>
            <person name="Birren B."/>
        </authorList>
    </citation>
    <scope>NUCLEOTIDE SEQUENCE [LARGE SCALE GENOMIC DNA]</scope>
    <source>
        <strain evidence="2 3">CBS 452.61</strain>
    </source>
</reference>
<dbReference type="AlphaFoldDB" id="A0A022XM69"/>
<feature type="compositionally biased region" description="Polar residues" evidence="1">
    <location>
        <begin position="193"/>
        <end position="204"/>
    </location>
</feature>
<organism evidence="2 3">
    <name type="scientific">Trichophyton soudanense CBS 452.61</name>
    <dbReference type="NCBI Taxonomy" id="1215331"/>
    <lineage>
        <taxon>Eukaryota</taxon>
        <taxon>Fungi</taxon>
        <taxon>Dikarya</taxon>
        <taxon>Ascomycota</taxon>
        <taxon>Pezizomycotina</taxon>
        <taxon>Eurotiomycetes</taxon>
        <taxon>Eurotiomycetidae</taxon>
        <taxon>Onygenales</taxon>
        <taxon>Arthrodermataceae</taxon>
        <taxon>Trichophyton</taxon>
    </lineage>
</organism>
<keyword evidence="3" id="KW-1185">Reference proteome</keyword>
<dbReference type="Proteomes" id="UP000023623">
    <property type="component" value="Unassembled WGS sequence"/>
</dbReference>
<gene>
    <name evidence="2" type="ORF">H105_06040</name>
</gene>
<accession>A0A022XM69</accession>
<evidence type="ECO:0000313" key="3">
    <source>
        <dbReference type="Proteomes" id="UP000023623"/>
    </source>
</evidence>